<sequence>MITAPSSSSSSPSSSASSAPKTKRRSWISRWVCGLSSAGDDDNFFRVSSSPRTSYDAPAPAVEDETQTHSSSSEGGGSNSAVLHAVEKMGAFDSADEYANILTMASKVLKLPEVRFHVIRNGRVCVVASSTSSQSDDSIPDDHFHRTLGAAVMEQQEWGRSLLLGGGRSSLEDGALFVNDLRQHKLLWHKGLGKASSIRHYYCIPVIVGADALPAKQDADTCIGLLCAFGKDPRVCTLEEQRTLKEFAKGIVRAAVSVCNTSIERAAEKEILQAMLPTSVANELVEQAREQMIDSIATSPRSARSYDESESEDRLSFGRMVEAREHTGAIIFLDICEFSSLSRRVGSSALVENLDKVWCEVDLIALRYDVTKLRTVGDGYLAAVGIQSAFGEDYDQDHVVQRGLAFALEAISTVNAKVEIEPGKKVHISAGIHYGTFHSGVVGHTMPQYDLFGEDVNMAARLEQNASKGELLCTAAVKNQLKKDESDELFNIEERDVVHLKNIGKTQLYRVTFTRFGENFARDVTEMARYKDLDSDDEDERFHSARSFCSLAGSRKSFSRRSLSMRKLPVA</sequence>
<accession>A0A830HC42</accession>
<dbReference type="GO" id="GO:0005886">
    <property type="term" value="C:plasma membrane"/>
    <property type="evidence" value="ECO:0007669"/>
    <property type="project" value="TreeGrafter"/>
</dbReference>
<dbReference type="Gene3D" id="3.30.70.1230">
    <property type="entry name" value="Nucleotide cyclase"/>
    <property type="match status" value="1"/>
</dbReference>
<dbReference type="OrthoDB" id="2107370at2759"/>
<dbReference type="PROSITE" id="PS00452">
    <property type="entry name" value="GUANYLATE_CYCLASE_1"/>
    <property type="match status" value="1"/>
</dbReference>
<keyword evidence="11" id="KW-1185">Reference proteome</keyword>
<dbReference type="GO" id="GO:0000166">
    <property type="term" value="F:nucleotide binding"/>
    <property type="evidence" value="ECO:0007669"/>
    <property type="project" value="UniProtKB-KW"/>
</dbReference>
<organism evidence="10 11">
    <name type="scientific">Pycnococcus provasolii</name>
    <dbReference type="NCBI Taxonomy" id="41880"/>
    <lineage>
        <taxon>Eukaryota</taxon>
        <taxon>Viridiplantae</taxon>
        <taxon>Chlorophyta</taxon>
        <taxon>Pseudoscourfieldiophyceae</taxon>
        <taxon>Pseudoscourfieldiales</taxon>
        <taxon>Pycnococcaceae</taxon>
        <taxon>Pycnococcus</taxon>
    </lineage>
</organism>
<evidence type="ECO:0000256" key="4">
    <source>
        <dbReference type="ARBA" id="ARBA00022989"/>
    </source>
</evidence>
<dbReference type="InterPro" id="IPR050401">
    <property type="entry name" value="Cyclic_nucleotide_synthase"/>
</dbReference>
<dbReference type="InterPro" id="IPR018297">
    <property type="entry name" value="A/G_cyclase_CS"/>
</dbReference>
<reference evidence="10" key="1">
    <citation type="submission" date="2020-10" db="EMBL/GenBank/DDBJ databases">
        <title>Unveiling of a novel bifunctional photoreceptor, Dualchrome1, isolated from a cosmopolitan green alga.</title>
        <authorList>
            <person name="Suzuki S."/>
            <person name="Kawachi M."/>
        </authorList>
    </citation>
    <scope>NUCLEOTIDE SEQUENCE</scope>
    <source>
        <strain evidence="10">NIES 2893</strain>
    </source>
</reference>
<proteinExistence type="inferred from homology"/>
<dbReference type="GO" id="GO:0004016">
    <property type="term" value="F:adenylate cyclase activity"/>
    <property type="evidence" value="ECO:0007669"/>
    <property type="project" value="TreeGrafter"/>
</dbReference>
<keyword evidence="6 7" id="KW-0456">Lyase</keyword>
<evidence type="ECO:0000259" key="9">
    <source>
        <dbReference type="PROSITE" id="PS50125"/>
    </source>
</evidence>
<evidence type="ECO:0000256" key="1">
    <source>
        <dbReference type="ARBA" id="ARBA00004370"/>
    </source>
</evidence>
<evidence type="ECO:0000313" key="10">
    <source>
        <dbReference type="EMBL" id="GHP04232.1"/>
    </source>
</evidence>
<dbReference type="SMART" id="SM00044">
    <property type="entry name" value="CYCc"/>
    <property type="match status" value="1"/>
</dbReference>
<evidence type="ECO:0000256" key="3">
    <source>
        <dbReference type="ARBA" id="ARBA00022741"/>
    </source>
</evidence>
<evidence type="ECO:0000256" key="6">
    <source>
        <dbReference type="ARBA" id="ARBA00023239"/>
    </source>
</evidence>
<dbReference type="CDD" id="cd07302">
    <property type="entry name" value="CHD"/>
    <property type="match status" value="1"/>
</dbReference>
<feature type="region of interest" description="Disordered" evidence="8">
    <location>
        <begin position="1"/>
        <end position="79"/>
    </location>
</feature>
<evidence type="ECO:0000256" key="7">
    <source>
        <dbReference type="RuleBase" id="RU000405"/>
    </source>
</evidence>
<dbReference type="InterPro" id="IPR029787">
    <property type="entry name" value="Nucleotide_cyclase"/>
</dbReference>
<dbReference type="PANTHER" id="PTHR11920">
    <property type="entry name" value="GUANYLYL CYCLASE"/>
    <property type="match status" value="1"/>
</dbReference>
<keyword evidence="4" id="KW-1133">Transmembrane helix</keyword>
<dbReference type="PROSITE" id="PS50125">
    <property type="entry name" value="GUANYLATE_CYCLASE_2"/>
    <property type="match status" value="1"/>
</dbReference>
<comment type="similarity">
    <text evidence="7">Belongs to the adenylyl cyclase class-4/guanylyl cyclase family.</text>
</comment>
<dbReference type="PANTHER" id="PTHR11920:SF335">
    <property type="entry name" value="GUANYLATE CYCLASE"/>
    <property type="match status" value="1"/>
</dbReference>
<evidence type="ECO:0000256" key="8">
    <source>
        <dbReference type="SAM" id="MobiDB-lite"/>
    </source>
</evidence>
<feature type="compositionally biased region" description="Low complexity" evidence="8">
    <location>
        <begin position="1"/>
        <end position="20"/>
    </location>
</feature>
<dbReference type="GO" id="GO:0001653">
    <property type="term" value="F:peptide receptor activity"/>
    <property type="evidence" value="ECO:0007669"/>
    <property type="project" value="TreeGrafter"/>
</dbReference>
<dbReference type="GO" id="GO:0004383">
    <property type="term" value="F:guanylate cyclase activity"/>
    <property type="evidence" value="ECO:0007669"/>
    <property type="project" value="TreeGrafter"/>
</dbReference>
<keyword evidence="3" id="KW-0547">Nucleotide-binding</keyword>
<dbReference type="InterPro" id="IPR001054">
    <property type="entry name" value="A/G_cyclase"/>
</dbReference>
<name>A0A830HC42_9CHLO</name>
<evidence type="ECO:0000256" key="2">
    <source>
        <dbReference type="ARBA" id="ARBA00022692"/>
    </source>
</evidence>
<keyword evidence="2" id="KW-0812">Transmembrane</keyword>
<comment type="caution">
    <text evidence="10">The sequence shown here is derived from an EMBL/GenBank/DDBJ whole genome shotgun (WGS) entry which is preliminary data.</text>
</comment>
<dbReference type="GO" id="GO:0007168">
    <property type="term" value="P:receptor guanylyl cyclase signaling pathway"/>
    <property type="evidence" value="ECO:0007669"/>
    <property type="project" value="TreeGrafter"/>
</dbReference>
<dbReference type="GO" id="GO:0035556">
    <property type="term" value="P:intracellular signal transduction"/>
    <property type="evidence" value="ECO:0007669"/>
    <property type="project" value="InterPro"/>
</dbReference>
<feature type="domain" description="Guanylate cyclase" evidence="9">
    <location>
        <begin position="329"/>
        <end position="463"/>
    </location>
</feature>
<dbReference type="SUPFAM" id="SSF55073">
    <property type="entry name" value="Nucleotide cyclase"/>
    <property type="match status" value="1"/>
</dbReference>
<evidence type="ECO:0000256" key="5">
    <source>
        <dbReference type="ARBA" id="ARBA00023136"/>
    </source>
</evidence>
<dbReference type="Pfam" id="PF00211">
    <property type="entry name" value="Guanylate_cyc"/>
    <property type="match status" value="1"/>
</dbReference>
<comment type="subcellular location">
    <subcellularLocation>
        <location evidence="1">Membrane</location>
    </subcellularLocation>
</comment>
<dbReference type="AlphaFoldDB" id="A0A830HC42"/>
<evidence type="ECO:0000313" key="11">
    <source>
        <dbReference type="Proteomes" id="UP000660262"/>
    </source>
</evidence>
<dbReference type="EMBL" id="BNJQ01000007">
    <property type="protein sequence ID" value="GHP04232.1"/>
    <property type="molecule type" value="Genomic_DNA"/>
</dbReference>
<dbReference type="Proteomes" id="UP000660262">
    <property type="component" value="Unassembled WGS sequence"/>
</dbReference>
<gene>
    <name evidence="10" type="ORF">PPROV_000298600</name>
</gene>
<keyword evidence="5" id="KW-0472">Membrane</keyword>
<protein>
    <recommendedName>
        <fullName evidence="9">Guanylate cyclase domain-containing protein</fullName>
    </recommendedName>
</protein>